<protein>
    <recommendedName>
        <fullName evidence="12">C2H2-type domain-containing protein</fullName>
    </recommendedName>
</protein>
<evidence type="ECO:0000256" key="5">
    <source>
        <dbReference type="ARBA" id="ARBA00022833"/>
    </source>
</evidence>
<dbReference type="VEuPathDB" id="MicrosporidiaDB:M153_2500045432"/>
<evidence type="ECO:0000256" key="8">
    <source>
        <dbReference type="ARBA" id="ARBA00023163"/>
    </source>
</evidence>
<dbReference type="PANTHER" id="PTHR24384">
    <property type="entry name" value="FINGER PUTATIVE TRANSCRIPTION FACTOR FAMILY-RELATED"/>
    <property type="match status" value="1"/>
</dbReference>
<keyword evidence="14" id="KW-1185">Reference proteome</keyword>
<dbReference type="Gene3D" id="3.30.160.60">
    <property type="entry name" value="Classic Zinc Finger"/>
    <property type="match status" value="2"/>
</dbReference>
<dbReference type="InterPro" id="IPR036236">
    <property type="entry name" value="Znf_C2H2_sf"/>
</dbReference>
<comment type="subcellular location">
    <subcellularLocation>
        <location evidence="1">Nucleus</location>
    </subcellularLocation>
</comment>
<dbReference type="Pfam" id="PF00096">
    <property type="entry name" value="zf-C2H2"/>
    <property type="match status" value="2"/>
</dbReference>
<dbReference type="PROSITE" id="PS50157">
    <property type="entry name" value="ZINC_FINGER_C2H2_2"/>
    <property type="match status" value="3"/>
</dbReference>
<dbReference type="GO" id="GO:0008270">
    <property type="term" value="F:zinc ion binding"/>
    <property type="evidence" value="ECO:0007669"/>
    <property type="project" value="UniProtKB-KW"/>
</dbReference>
<dbReference type="GO" id="GO:0005634">
    <property type="term" value="C:nucleus"/>
    <property type="evidence" value="ECO:0007669"/>
    <property type="project" value="UniProtKB-SubCell"/>
</dbReference>
<keyword evidence="7" id="KW-0238">DNA-binding</keyword>
<dbReference type="PANTHER" id="PTHR24384:SF189">
    <property type="entry name" value="C2H2-TYPE DOMAIN-CONTAINING PROTEIN-RELATED"/>
    <property type="match status" value="1"/>
</dbReference>
<dbReference type="PROSITE" id="PS00028">
    <property type="entry name" value="ZINC_FINGER_C2H2_1"/>
    <property type="match status" value="3"/>
</dbReference>
<feature type="domain" description="C2H2-type" evidence="12">
    <location>
        <begin position="63"/>
        <end position="84"/>
    </location>
</feature>
<evidence type="ECO:0000256" key="4">
    <source>
        <dbReference type="ARBA" id="ARBA00022771"/>
    </source>
</evidence>
<evidence type="ECO:0000256" key="11">
    <source>
        <dbReference type="SAM" id="MobiDB-lite"/>
    </source>
</evidence>
<evidence type="ECO:0000256" key="7">
    <source>
        <dbReference type="ARBA" id="ARBA00023125"/>
    </source>
</evidence>
<evidence type="ECO:0000259" key="12">
    <source>
        <dbReference type="PROSITE" id="PS50157"/>
    </source>
</evidence>
<keyword evidence="3" id="KW-0677">Repeat</keyword>
<dbReference type="EMBL" id="LGUB01000005">
    <property type="protein sequence ID" value="KRH95142.1"/>
    <property type="molecule type" value="Genomic_DNA"/>
</dbReference>
<evidence type="ECO:0000313" key="13">
    <source>
        <dbReference type="EMBL" id="KRH95142.1"/>
    </source>
</evidence>
<proteinExistence type="predicted"/>
<reference evidence="13 14" key="1">
    <citation type="submission" date="2015-07" db="EMBL/GenBank/DDBJ databases">
        <title>The genome of Pseudoloma neurophilia, a relevant intracellular parasite of the zebrafish.</title>
        <authorList>
            <person name="Ndikumana S."/>
            <person name="Pelin A."/>
            <person name="Sanders J."/>
            <person name="Corradi N."/>
        </authorList>
    </citation>
    <scope>NUCLEOTIDE SEQUENCE [LARGE SCALE GENOMIC DNA]</scope>
    <source>
        <strain evidence="13 14">MK1</strain>
    </source>
</reference>
<keyword evidence="5" id="KW-0862">Zinc</keyword>
<organism evidence="13 14">
    <name type="scientific">Pseudoloma neurophilia</name>
    <dbReference type="NCBI Taxonomy" id="146866"/>
    <lineage>
        <taxon>Eukaryota</taxon>
        <taxon>Fungi</taxon>
        <taxon>Fungi incertae sedis</taxon>
        <taxon>Microsporidia</taxon>
        <taxon>Pseudoloma</taxon>
    </lineage>
</organism>
<accession>A0A0R0M0N6</accession>
<name>A0A0R0M0N6_9MICR</name>
<keyword evidence="4 10" id="KW-0863">Zinc-finger</keyword>
<dbReference type="GO" id="GO:0000981">
    <property type="term" value="F:DNA-binding transcription factor activity, RNA polymerase II-specific"/>
    <property type="evidence" value="ECO:0007669"/>
    <property type="project" value="TreeGrafter"/>
</dbReference>
<dbReference type="InterPro" id="IPR050752">
    <property type="entry name" value="C2H2-ZF_domain"/>
</dbReference>
<sequence>MPTTIRNFSCLKCSKVFRTSIQLKSHENIHLALKPFKCEVCERAYPSMKSLLEHGKTHKKATFICKNCKKAFYYKYKLSRHEKICQVIYKCVCGKIYIKKAHFLNHQFRVHSIEGRNSIKKELQDTKNHLKTANQDLEMSNISQLVIKKYRFPCKFCKKKFETDKLRGNHEILSHPETSPRDAEQKNFNEKNGQSDSKSE</sequence>
<evidence type="ECO:0000256" key="2">
    <source>
        <dbReference type="ARBA" id="ARBA00022723"/>
    </source>
</evidence>
<feature type="domain" description="C2H2-type" evidence="12">
    <location>
        <begin position="36"/>
        <end position="58"/>
    </location>
</feature>
<dbReference type="SMART" id="SM00355">
    <property type="entry name" value="ZnF_C2H2"/>
    <property type="match status" value="5"/>
</dbReference>
<dbReference type="SUPFAM" id="SSF57667">
    <property type="entry name" value="beta-beta-alpha zinc fingers"/>
    <property type="match status" value="1"/>
</dbReference>
<gene>
    <name evidence="13" type="ORF">M153_2500045432</name>
</gene>
<keyword evidence="2" id="KW-0479">Metal-binding</keyword>
<evidence type="ECO:0000256" key="3">
    <source>
        <dbReference type="ARBA" id="ARBA00022737"/>
    </source>
</evidence>
<dbReference type="OrthoDB" id="2188412at2759"/>
<feature type="domain" description="C2H2-type" evidence="12">
    <location>
        <begin position="8"/>
        <end position="35"/>
    </location>
</feature>
<evidence type="ECO:0000256" key="1">
    <source>
        <dbReference type="ARBA" id="ARBA00004123"/>
    </source>
</evidence>
<dbReference type="InterPro" id="IPR013087">
    <property type="entry name" value="Znf_C2H2_type"/>
</dbReference>
<dbReference type="GO" id="GO:0000978">
    <property type="term" value="F:RNA polymerase II cis-regulatory region sequence-specific DNA binding"/>
    <property type="evidence" value="ECO:0007669"/>
    <property type="project" value="TreeGrafter"/>
</dbReference>
<keyword evidence="8" id="KW-0804">Transcription</keyword>
<dbReference type="Proteomes" id="UP000051530">
    <property type="component" value="Unassembled WGS sequence"/>
</dbReference>
<feature type="compositionally biased region" description="Polar residues" evidence="11">
    <location>
        <begin position="190"/>
        <end position="200"/>
    </location>
</feature>
<feature type="region of interest" description="Disordered" evidence="11">
    <location>
        <begin position="168"/>
        <end position="200"/>
    </location>
</feature>
<evidence type="ECO:0000256" key="9">
    <source>
        <dbReference type="ARBA" id="ARBA00023242"/>
    </source>
</evidence>
<evidence type="ECO:0000256" key="6">
    <source>
        <dbReference type="ARBA" id="ARBA00023015"/>
    </source>
</evidence>
<feature type="compositionally biased region" description="Basic and acidic residues" evidence="11">
    <location>
        <begin position="168"/>
        <end position="189"/>
    </location>
</feature>
<evidence type="ECO:0000313" key="14">
    <source>
        <dbReference type="Proteomes" id="UP000051530"/>
    </source>
</evidence>
<comment type="caution">
    <text evidence="13">The sequence shown here is derived from an EMBL/GenBank/DDBJ whole genome shotgun (WGS) entry which is preliminary data.</text>
</comment>
<evidence type="ECO:0000256" key="10">
    <source>
        <dbReference type="PROSITE-ProRule" id="PRU00042"/>
    </source>
</evidence>
<keyword evidence="6" id="KW-0805">Transcription regulation</keyword>
<keyword evidence="9" id="KW-0539">Nucleus</keyword>
<dbReference type="AlphaFoldDB" id="A0A0R0M0N6"/>